<reference evidence="1" key="1">
    <citation type="journal article" date="2024" name="Appl Microbiol">
        <title>Effect of kuratsuki Bacillus and Priestia on Taste of Sake.</title>
        <authorList>
            <person name="Kobayashi K."/>
            <person name="Nishida H."/>
        </authorList>
    </citation>
    <scope>NUCLEOTIDE SEQUENCE</scope>
    <source>
        <strain evidence="1">B-12</strain>
    </source>
</reference>
<proteinExistence type="predicted"/>
<evidence type="ECO:0000313" key="1">
    <source>
        <dbReference type="EMBL" id="GMG76928.1"/>
    </source>
</evidence>
<dbReference type="Proteomes" id="UP001165240">
    <property type="component" value="Unassembled WGS sequence"/>
</dbReference>
<evidence type="ECO:0000313" key="2">
    <source>
        <dbReference type="Proteomes" id="UP001165240"/>
    </source>
</evidence>
<accession>A0AAX6BT73</accession>
<gene>
    <name evidence="1" type="ORF">ShirakiTB12_53970</name>
</gene>
<sequence length="212" mass="24339">MTKSPVVKSSLLLTEEADKILRSTAKIIGVSLSNIVCYVISEIFTETELTKEKIQDLKDNMKISKLVSININNILLDNIDSHNKYGLSRRIFLGLIVSEYLENNRMNLVDGVEDEGNHRIKTQIWIDSDTKKKILNYCNEYSLSINTIISLRVIKRKERIANYHSGNEKETLDTTFSQSIRNIIEERAGELSISIRFLILLIVNDFLNEKNC</sequence>
<dbReference type="AlphaFoldDB" id="A0AAX6BT73"/>
<dbReference type="EMBL" id="BSYK01000004">
    <property type="protein sequence ID" value="GMG76928.1"/>
    <property type="molecule type" value="Genomic_DNA"/>
</dbReference>
<name>A0AAX6BT73_PRIMG</name>
<comment type="caution">
    <text evidence="1">The sequence shown here is derived from an EMBL/GenBank/DDBJ whole genome shotgun (WGS) entry which is preliminary data.</text>
</comment>
<protein>
    <submittedName>
        <fullName evidence="1">Uncharacterized protein</fullName>
    </submittedName>
</protein>
<dbReference type="RefSeq" id="WP_205664349.1">
    <property type="nucleotide sequence ID" value="NZ_BSYK01000004.1"/>
</dbReference>
<organism evidence="1 2">
    <name type="scientific">Priestia megaterium</name>
    <name type="common">Bacillus megaterium</name>
    <dbReference type="NCBI Taxonomy" id="1404"/>
    <lineage>
        <taxon>Bacteria</taxon>
        <taxon>Bacillati</taxon>
        <taxon>Bacillota</taxon>
        <taxon>Bacilli</taxon>
        <taxon>Bacillales</taxon>
        <taxon>Bacillaceae</taxon>
        <taxon>Priestia</taxon>
    </lineage>
</organism>